<reference evidence="1" key="1">
    <citation type="journal article" date="2014" name="Int. J. Syst. Evol. Microbiol.">
        <title>Complete genome sequence of Corynebacterium casei LMG S-19264T (=DSM 44701T), isolated from a smear-ripened cheese.</title>
        <authorList>
            <consortium name="US DOE Joint Genome Institute (JGI-PGF)"/>
            <person name="Walter F."/>
            <person name="Albersmeier A."/>
            <person name="Kalinowski J."/>
            <person name="Ruckert C."/>
        </authorList>
    </citation>
    <scope>NUCLEOTIDE SEQUENCE</scope>
    <source>
        <strain evidence="1">NBRC 110023</strain>
    </source>
</reference>
<evidence type="ECO:0008006" key="3">
    <source>
        <dbReference type="Google" id="ProtNLM"/>
    </source>
</evidence>
<name>A0AA37T0C6_9ALTE</name>
<accession>A0AA37T0C6</accession>
<dbReference type="Proteomes" id="UP001156601">
    <property type="component" value="Unassembled WGS sequence"/>
</dbReference>
<dbReference type="EMBL" id="BSOT01000006">
    <property type="protein sequence ID" value="GLR71529.1"/>
    <property type="molecule type" value="Genomic_DNA"/>
</dbReference>
<dbReference type="Pfam" id="PF06629">
    <property type="entry name" value="MipA"/>
    <property type="match status" value="1"/>
</dbReference>
<proteinExistence type="predicted"/>
<keyword evidence="2" id="KW-1185">Reference proteome</keyword>
<protein>
    <recommendedName>
        <fullName evidence="3">Outer membrane scaffolding protein for murein synthesis, MipA/OmpV family</fullName>
    </recommendedName>
</protein>
<dbReference type="AlphaFoldDB" id="A0AA37T0C6"/>
<sequence>MSDPLALRRALSFAQSIFASKALLMCMAILIFMPVTTASELASDTRETPERSITGFEGADEQQPLWEVGLGGGVGEVPNYPASSERNFIALAAPYVVYRGDVFRVGDGNGVRAVVAEDDKWEFDVSFGGAFAADSDDNTVREGMPELDVLFEVGPQLIYQIHKRKFESGGQGRLNFRLQARSVFSTDFSKIQHQGYVLEPELQWQQRGYWRKDTALSVRLSTTFASEKLHDYFYEVDETFVTEQRPFYDASAGYLGADLGVALSFRISKNARGFVGGSLRFHQGAANDDSPLFERKNTTQLAAGFVWRLYQSDSKAGY</sequence>
<evidence type="ECO:0000313" key="2">
    <source>
        <dbReference type="Proteomes" id="UP001156601"/>
    </source>
</evidence>
<dbReference type="InterPro" id="IPR010583">
    <property type="entry name" value="MipA"/>
</dbReference>
<comment type="caution">
    <text evidence="1">The sequence shown here is derived from an EMBL/GenBank/DDBJ whole genome shotgun (WGS) entry which is preliminary data.</text>
</comment>
<dbReference type="RefSeq" id="WP_284217884.1">
    <property type="nucleotide sequence ID" value="NZ_BSOT01000006.1"/>
</dbReference>
<reference evidence="1" key="2">
    <citation type="submission" date="2023-01" db="EMBL/GenBank/DDBJ databases">
        <title>Draft genome sequence of Agaribacter marinus strain NBRC 110023.</title>
        <authorList>
            <person name="Sun Q."/>
            <person name="Mori K."/>
        </authorList>
    </citation>
    <scope>NUCLEOTIDE SEQUENCE</scope>
    <source>
        <strain evidence="1">NBRC 110023</strain>
    </source>
</reference>
<evidence type="ECO:0000313" key="1">
    <source>
        <dbReference type="EMBL" id="GLR71529.1"/>
    </source>
</evidence>
<gene>
    <name evidence="1" type="ORF">GCM10007852_24370</name>
</gene>
<organism evidence="1 2">
    <name type="scientific">Agaribacter marinus</name>
    <dbReference type="NCBI Taxonomy" id="1431249"/>
    <lineage>
        <taxon>Bacteria</taxon>
        <taxon>Pseudomonadati</taxon>
        <taxon>Pseudomonadota</taxon>
        <taxon>Gammaproteobacteria</taxon>
        <taxon>Alteromonadales</taxon>
        <taxon>Alteromonadaceae</taxon>
        <taxon>Agaribacter</taxon>
    </lineage>
</organism>